<feature type="compositionally biased region" description="Basic and acidic residues" evidence="14">
    <location>
        <begin position="21"/>
        <end position="34"/>
    </location>
</feature>
<gene>
    <name evidence="16" type="primary">CDK11B</name>
    <name evidence="16" type="synonym">cdk11b</name>
</gene>
<feature type="compositionally biased region" description="Acidic residues" evidence="14">
    <location>
        <begin position="303"/>
        <end position="315"/>
    </location>
</feature>
<evidence type="ECO:0000256" key="11">
    <source>
        <dbReference type="ARBA" id="ARBA00047811"/>
    </source>
</evidence>
<evidence type="ECO:0000256" key="8">
    <source>
        <dbReference type="ARBA" id="ARBA00022777"/>
    </source>
</evidence>
<dbReference type="InterPro" id="IPR011009">
    <property type="entry name" value="Kinase-like_dom_sf"/>
</dbReference>
<feature type="compositionally biased region" description="Basic and acidic residues" evidence="14">
    <location>
        <begin position="47"/>
        <end position="68"/>
    </location>
</feature>
<feature type="region of interest" description="Disordered" evidence="14">
    <location>
        <begin position="301"/>
        <end position="343"/>
    </location>
</feature>
<evidence type="ECO:0000256" key="3">
    <source>
        <dbReference type="ARBA" id="ARBA00012425"/>
    </source>
</evidence>
<name>A0A8C6L4E8_NOTFU</name>
<dbReference type="EC" id="2.7.11.22" evidence="3"/>
<dbReference type="CDD" id="cd07843">
    <property type="entry name" value="STKc_CDC2L1"/>
    <property type="match status" value="1"/>
</dbReference>
<dbReference type="Ensembl" id="ENSNFUT00015012675.1">
    <property type="protein sequence ID" value="ENSNFUP00015012062.1"/>
    <property type="gene ID" value="ENSNFUG00015005136.1"/>
</dbReference>
<evidence type="ECO:0000256" key="4">
    <source>
        <dbReference type="ARBA" id="ARBA00022527"/>
    </source>
</evidence>
<organism evidence="16 17">
    <name type="scientific">Nothobranchius furzeri</name>
    <name type="common">Turquoise killifish</name>
    <dbReference type="NCBI Taxonomy" id="105023"/>
    <lineage>
        <taxon>Eukaryota</taxon>
        <taxon>Metazoa</taxon>
        <taxon>Chordata</taxon>
        <taxon>Craniata</taxon>
        <taxon>Vertebrata</taxon>
        <taxon>Euteleostomi</taxon>
        <taxon>Actinopterygii</taxon>
        <taxon>Neopterygii</taxon>
        <taxon>Teleostei</taxon>
        <taxon>Neoteleostei</taxon>
        <taxon>Acanthomorphata</taxon>
        <taxon>Ovalentaria</taxon>
        <taxon>Atherinomorphae</taxon>
        <taxon>Cyprinodontiformes</taxon>
        <taxon>Nothobranchiidae</taxon>
        <taxon>Nothobranchius</taxon>
    </lineage>
</organism>
<feature type="compositionally biased region" description="Basic residues" evidence="14">
    <location>
        <begin position="103"/>
        <end position="121"/>
    </location>
</feature>
<dbReference type="InterPro" id="IPR000719">
    <property type="entry name" value="Prot_kinase_dom"/>
</dbReference>
<dbReference type="Gene3D" id="3.30.200.20">
    <property type="entry name" value="Phosphorylase Kinase, domain 1"/>
    <property type="match status" value="1"/>
</dbReference>
<evidence type="ECO:0000256" key="9">
    <source>
        <dbReference type="ARBA" id="ARBA00022840"/>
    </source>
</evidence>
<dbReference type="InterPro" id="IPR045267">
    <property type="entry name" value="CDK11/PITSLRE_STKc"/>
</dbReference>
<evidence type="ECO:0000256" key="2">
    <source>
        <dbReference type="ARBA" id="ARBA00006485"/>
    </source>
</evidence>
<evidence type="ECO:0000256" key="13">
    <source>
        <dbReference type="ARBA" id="ARBA00079859"/>
    </source>
</evidence>
<feature type="domain" description="Protein kinase" evidence="15">
    <location>
        <begin position="363"/>
        <end position="648"/>
    </location>
</feature>
<sequence>MGDEKETWKVKTLDEILLEKKRRRELEEKTDLKRQKNFSQGLASQANDREAKRDTPEEGELRDQRMEITIRNSPYTREDSTEDRGEEDESLAIKPPQQVARKDKSHHRKEEKRKDKRRHRSHSAEGGGKHMRAKEKERESDRRKRRWEEDKARRDWERQKRREEARAHSRRERDRLEQIERQRERDRKLHEQQKDQRDLKDRDRRVEDRRKERGTRREIPSHHRMLPDDYDDKQKQSHHSRSPNRIPRDRSEHGEPRKTTEEKPDIKDLYGSGKSFYFTTSKLLYDYADFFFFSVPESRFDHDSEESEEEEGDGVEGDHTPQSPIHVHTPTPEASPPGSPVEVKKELPKYLPALQGCRSVEEFQCLNRIEEGTYGVVYRAKDKKTDEIVALKRLKMEKEKEGFPITSLREINTILKAQHPNIVTVREIVVGSNMDKIYIVMNYVEHDLKSLMETMKQPFLPGEVKTLMIQLLRGVRHLHDNWILHRDLKTSNLLLSHKGILKIGDFGLAREYGSPLKPYTPVVVTLWYRSPELLLGAKEYSTAVDMWSLGCIFGELLTQKPLFPGKSEIDQINKIFKDLGSPSEKIWPGYSELPAVKKMSFTEYPYNNLRKRFGALLSDQGFDLMNKFLTYCPSKRISADEGLKHEYFRETPLPIDPSVFPTWPAKSEQQRVKRGTSPRPPEGGLGYGHLGDDDLKDTGFHLTTSNQGASAVGPGFSLKF</sequence>
<evidence type="ECO:0000313" key="16">
    <source>
        <dbReference type="Ensembl" id="ENSNFUP00015012062.1"/>
    </source>
</evidence>
<dbReference type="GO" id="GO:0005524">
    <property type="term" value="F:ATP binding"/>
    <property type="evidence" value="ECO:0007669"/>
    <property type="project" value="UniProtKB-KW"/>
</dbReference>
<reference evidence="16" key="3">
    <citation type="submission" date="2025-09" db="UniProtKB">
        <authorList>
            <consortium name="Ensembl"/>
        </authorList>
    </citation>
    <scope>IDENTIFICATION</scope>
</reference>
<evidence type="ECO:0000256" key="6">
    <source>
        <dbReference type="ARBA" id="ARBA00022679"/>
    </source>
</evidence>
<dbReference type="FunFam" id="3.30.200.20:FF:000054">
    <property type="entry name" value="Cyclin-dependent kinase 11B"/>
    <property type="match status" value="1"/>
</dbReference>
<comment type="similarity">
    <text evidence="2">Belongs to the protein kinase superfamily. CMGC Ser/Thr protein kinase family. CDC2/CDKX subfamily.</text>
</comment>
<evidence type="ECO:0000256" key="7">
    <source>
        <dbReference type="ARBA" id="ARBA00022741"/>
    </source>
</evidence>
<keyword evidence="6" id="KW-0808">Transferase</keyword>
<dbReference type="GeneTree" id="ENSGT00940000158459"/>
<dbReference type="GO" id="GO:0004693">
    <property type="term" value="F:cyclin-dependent protein serine/threonine kinase activity"/>
    <property type="evidence" value="ECO:0007669"/>
    <property type="project" value="UniProtKB-EC"/>
</dbReference>
<evidence type="ECO:0000313" key="17">
    <source>
        <dbReference type="Proteomes" id="UP000694548"/>
    </source>
</evidence>
<reference evidence="16" key="2">
    <citation type="submission" date="2025-08" db="UniProtKB">
        <authorList>
            <consortium name="Ensembl"/>
        </authorList>
    </citation>
    <scope>IDENTIFICATION</scope>
</reference>
<comment type="catalytic activity">
    <reaction evidence="11">
        <text>L-threonyl-[protein] + ATP = O-phospho-L-threonyl-[protein] + ADP + H(+)</text>
        <dbReference type="Rhea" id="RHEA:46608"/>
        <dbReference type="Rhea" id="RHEA-COMP:11060"/>
        <dbReference type="Rhea" id="RHEA-COMP:11605"/>
        <dbReference type="ChEBI" id="CHEBI:15378"/>
        <dbReference type="ChEBI" id="CHEBI:30013"/>
        <dbReference type="ChEBI" id="CHEBI:30616"/>
        <dbReference type="ChEBI" id="CHEBI:61977"/>
        <dbReference type="ChEBI" id="CHEBI:456216"/>
        <dbReference type="EC" id="2.7.11.22"/>
    </reaction>
</comment>
<dbReference type="GO" id="GO:0005634">
    <property type="term" value="C:nucleus"/>
    <property type="evidence" value="ECO:0007669"/>
    <property type="project" value="UniProtKB-ARBA"/>
</dbReference>
<keyword evidence="7" id="KW-0547">Nucleotide-binding</keyword>
<dbReference type="SUPFAM" id="SSF56112">
    <property type="entry name" value="Protein kinase-like (PK-like)"/>
    <property type="match status" value="1"/>
</dbReference>
<dbReference type="SMART" id="SM00220">
    <property type="entry name" value="S_TKc"/>
    <property type="match status" value="1"/>
</dbReference>
<dbReference type="InterPro" id="IPR050108">
    <property type="entry name" value="CDK"/>
</dbReference>
<dbReference type="PROSITE" id="PS00108">
    <property type="entry name" value="PROTEIN_KINASE_ST"/>
    <property type="match status" value="1"/>
</dbReference>
<keyword evidence="17" id="KW-1185">Reference proteome</keyword>
<comment type="catalytic activity">
    <reaction evidence="12">
        <text>L-seryl-[protein] + ATP = O-phospho-L-seryl-[protein] + ADP + H(+)</text>
        <dbReference type="Rhea" id="RHEA:17989"/>
        <dbReference type="Rhea" id="RHEA-COMP:9863"/>
        <dbReference type="Rhea" id="RHEA-COMP:11604"/>
        <dbReference type="ChEBI" id="CHEBI:15378"/>
        <dbReference type="ChEBI" id="CHEBI:29999"/>
        <dbReference type="ChEBI" id="CHEBI:30616"/>
        <dbReference type="ChEBI" id="CHEBI:83421"/>
        <dbReference type="ChEBI" id="CHEBI:456216"/>
        <dbReference type="EC" id="2.7.11.22"/>
    </reaction>
</comment>
<dbReference type="PROSITE" id="PS50011">
    <property type="entry name" value="PROTEIN_KINASE_DOM"/>
    <property type="match status" value="1"/>
</dbReference>
<dbReference type="GO" id="GO:0007346">
    <property type="term" value="P:regulation of mitotic cell cycle"/>
    <property type="evidence" value="ECO:0007669"/>
    <property type="project" value="TreeGrafter"/>
</dbReference>
<keyword evidence="5" id="KW-0597">Phosphoprotein</keyword>
<dbReference type="Gene3D" id="1.10.510.10">
    <property type="entry name" value="Transferase(Phosphotransferase) domain 1"/>
    <property type="match status" value="1"/>
</dbReference>
<proteinExistence type="inferred from homology"/>
<feature type="compositionally biased region" description="Polar residues" evidence="14">
    <location>
        <begin position="37"/>
        <end position="46"/>
    </location>
</feature>
<dbReference type="Proteomes" id="UP000694548">
    <property type="component" value="Chromosome sgr15"/>
</dbReference>
<reference evidence="16" key="1">
    <citation type="submission" date="2014-08" db="EMBL/GenBank/DDBJ databases">
        <authorList>
            <person name="Senf B."/>
            <person name="Petzold A."/>
            <person name="Downie B.R."/>
            <person name="Koch P."/>
            <person name="Platzer M."/>
        </authorList>
    </citation>
    <scope>NUCLEOTIDE SEQUENCE [LARGE SCALE GENOMIC DNA]</scope>
    <source>
        <strain evidence="16">GRZ</strain>
    </source>
</reference>
<dbReference type="Pfam" id="PF00069">
    <property type="entry name" value="Pkinase"/>
    <property type="match status" value="1"/>
</dbReference>
<dbReference type="PANTHER" id="PTHR24056:SF107">
    <property type="entry name" value="CYCLIN-DEPENDENT KINASE 11A-RELATED"/>
    <property type="match status" value="1"/>
</dbReference>
<evidence type="ECO:0000256" key="1">
    <source>
        <dbReference type="ARBA" id="ARBA00001946"/>
    </source>
</evidence>
<accession>A0A8C6L4E8</accession>
<protein>
    <recommendedName>
        <fullName evidence="3">cyclin-dependent kinase</fullName>
        <ecNumber evidence="3">2.7.11.22</ecNumber>
    </recommendedName>
    <alternativeName>
        <fullName evidence="13">Galactosyltransferase-associated protein kinase p58/GTA</fullName>
    </alternativeName>
</protein>
<evidence type="ECO:0000256" key="14">
    <source>
        <dbReference type="SAM" id="MobiDB-lite"/>
    </source>
</evidence>
<feature type="compositionally biased region" description="Basic and acidic residues" evidence="14">
    <location>
        <begin position="690"/>
        <end position="699"/>
    </location>
</feature>
<dbReference type="AlphaFoldDB" id="A0A8C6L4E8"/>
<keyword evidence="10" id="KW-0131">Cell cycle</keyword>
<dbReference type="InterPro" id="IPR008271">
    <property type="entry name" value="Ser/Thr_kinase_AS"/>
</dbReference>
<evidence type="ECO:0000256" key="5">
    <source>
        <dbReference type="ARBA" id="ARBA00022553"/>
    </source>
</evidence>
<feature type="region of interest" description="Disordered" evidence="14">
    <location>
        <begin position="659"/>
        <end position="720"/>
    </location>
</feature>
<feature type="compositionally biased region" description="Basic and acidic residues" evidence="14">
    <location>
        <begin position="246"/>
        <end position="268"/>
    </location>
</feature>
<feature type="compositionally biased region" description="Basic and acidic residues" evidence="14">
    <location>
        <begin position="134"/>
        <end position="235"/>
    </location>
</feature>
<evidence type="ECO:0000259" key="15">
    <source>
        <dbReference type="PROSITE" id="PS50011"/>
    </source>
</evidence>
<dbReference type="FunFam" id="1.10.510.10:FF:000124">
    <property type="entry name" value="cyclin-dependent kinase 11B isoform X1"/>
    <property type="match status" value="1"/>
</dbReference>
<keyword evidence="4" id="KW-0723">Serine/threonine-protein kinase</keyword>
<dbReference type="PANTHER" id="PTHR24056">
    <property type="entry name" value="CELL DIVISION PROTEIN KINASE"/>
    <property type="match status" value="1"/>
</dbReference>
<evidence type="ECO:0000256" key="12">
    <source>
        <dbReference type="ARBA" id="ARBA00048367"/>
    </source>
</evidence>
<comment type="cofactor">
    <cofactor evidence="1">
        <name>Mg(2+)</name>
        <dbReference type="ChEBI" id="CHEBI:18420"/>
    </cofactor>
</comment>
<feature type="region of interest" description="Disordered" evidence="14">
    <location>
        <begin position="21"/>
        <end position="271"/>
    </location>
</feature>
<keyword evidence="9" id="KW-0067">ATP-binding</keyword>
<keyword evidence="8" id="KW-0418">Kinase</keyword>
<evidence type="ECO:0000256" key="10">
    <source>
        <dbReference type="ARBA" id="ARBA00023306"/>
    </source>
</evidence>